<dbReference type="PANTHER" id="PTHR13318">
    <property type="entry name" value="PARTNER OF PAIRED, ISOFORM B-RELATED"/>
    <property type="match status" value="1"/>
</dbReference>
<organism evidence="2 3">
    <name type="scientific">Gonapodya prolifera (strain JEL478)</name>
    <name type="common">Monoblepharis prolifera</name>
    <dbReference type="NCBI Taxonomy" id="1344416"/>
    <lineage>
        <taxon>Eukaryota</taxon>
        <taxon>Fungi</taxon>
        <taxon>Fungi incertae sedis</taxon>
        <taxon>Chytridiomycota</taxon>
        <taxon>Chytridiomycota incertae sedis</taxon>
        <taxon>Monoblepharidomycetes</taxon>
        <taxon>Monoblepharidales</taxon>
        <taxon>Gonapodyaceae</taxon>
        <taxon>Gonapodya</taxon>
    </lineage>
</organism>
<dbReference type="OrthoDB" id="10257471at2759"/>
<evidence type="ECO:0000256" key="1">
    <source>
        <dbReference type="SAM" id="MobiDB-lite"/>
    </source>
</evidence>
<dbReference type="SMART" id="SM00367">
    <property type="entry name" value="LRR_CC"/>
    <property type="match status" value="4"/>
</dbReference>
<proteinExistence type="predicted"/>
<dbReference type="EMBL" id="KQ965769">
    <property type="protein sequence ID" value="KXS14427.1"/>
    <property type="molecule type" value="Genomic_DNA"/>
</dbReference>
<dbReference type="STRING" id="1344416.A0A139ACC9"/>
<dbReference type="GO" id="GO:0019005">
    <property type="term" value="C:SCF ubiquitin ligase complex"/>
    <property type="evidence" value="ECO:0007669"/>
    <property type="project" value="TreeGrafter"/>
</dbReference>
<dbReference type="InterPro" id="IPR032675">
    <property type="entry name" value="LRR_dom_sf"/>
</dbReference>
<protein>
    <submittedName>
        <fullName evidence="2">RNI-like protein</fullName>
    </submittedName>
</protein>
<reference evidence="2 3" key="1">
    <citation type="journal article" date="2015" name="Genome Biol. Evol.">
        <title>Phylogenomic analyses indicate that early fungi evolved digesting cell walls of algal ancestors of land plants.</title>
        <authorList>
            <person name="Chang Y."/>
            <person name="Wang S."/>
            <person name="Sekimoto S."/>
            <person name="Aerts A.L."/>
            <person name="Choi C."/>
            <person name="Clum A."/>
            <person name="LaButti K.M."/>
            <person name="Lindquist E.A."/>
            <person name="Yee Ngan C."/>
            <person name="Ohm R.A."/>
            <person name="Salamov A.A."/>
            <person name="Grigoriev I.V."/>
            <person name="Spatafora J.W."/>
            <person name="Berbee M.L."/>
        </authorList>
    </citation>
    <scope>NUCLEOTIDE SEQUENCE [LARGE SCALE GENOMIC DNA]</scope>
    <source>
        <strain evidence="2 3">JEL478</strain>
    </source>
</reference>
<name>A0A139ACC9_GONPJ</name>
<dbReference type="InterPro" id="IPR006553">
    <property type="entry name" value="Leu-rich_rpt_Cys-con_subtyp"/>
</dbReference>
<dbReference type="SUPFAM" id="SSF52047">
    <property type="entry name" value="RNI-like"/>
    <property type="match status" value="1"/>
</dbReference>
<dbReference type="Gene3D" id="3.80.10.10">
    <property type="entry name" value="Ribonuclease Inhibitor"/>
    <property type="match status" value="2"/>
</dbReference>
<feature type="region of interest" description="Disordered" evidence="1">
    <location>
        <begin position="21"/>
        <end position="42"/>
    </location>
</feature>
<evidence type="ECO:0000313" key="3">
    <source>
        <dbReference type="Proteomes" id="UP000070544"/>
    </source>
</evidence>
<dbReference type="GO" id="GO:0031146">
    <property type="term" value="P:SCF-dependent proteasomal ubiquitin-dependent protein catabolic process"/>
    <property type="evidence" value="ECO:0007669"/>
    <property type="project" value="TreeGrafter"/>
</dbReference>
<gene>
    <name evidence="2" type="ORF">M427DRAFT_57608</name>
</gene>
<dbReference type="AlphaFoldDB" id="A0A139ACC9"/>
<dbReference type="Proteomes" id="UP000070544">
    <property type="component" value="Unassembled WGS sequence"/>
</dbReference>
<feature type="compositionally biased region" description="Polar residues" evidence="1">
    <location>
        <begin position="21"/>
        <end position="34"/>
    </location>
</feature>
<sequence>MVENIIASWKLPLDFPALTSRPSSPLRSKSTSPRPSKLVLASSPGSFSSISDTLYSPRSAQSGTFYSTSGTLSGFEDNLGDQEVDIVDIFGGIKDIGGPDLPELFGGMAVVRQAFLKPSHVPAQQVIRLFKNAGEFLQYANLRGSCHVPATSLSLIAKHSPHISHLDLQGCTSLTGTALVQILSGLRRLKTVDLAGHPDLIGDDDDADRPVQTGIVKLHLPQIPGLDDTALAAIGKRGCLLETLEVAGMRGVSDTALDSLSSCVQLRHLDVEECISVWDVGLGVFLWAGGNDRVAGVAAVLGGCRALKTLDLSGCGGITDGLLERVVAMIVRARTPLRIVGVGVMAAADSGWSKYTTVVTSPKRRARTSSGVVECKYEVSGPIGRDALEELVR</sequence>
<accession>A0A139ACC9</accession>
<keyword evidence="3" id="KW-1185">Reference proteome</keyword>
<evidence type="ECO:0000313" key="2">
    <source>
        <dbReference type="EMBL" id="KXS14427.1"/>
    </source>
</evidence>